<keyword evidence="10" id="KW-0807">Transducer</keyword>
<sequence length="415" mass="48024">MTNNTETELVQPNTMMMCGTQNNTNPGWCPEVFDSALCWPQTPPGTTANQSCPRIEGFIINKLAYKECWDNGSWYVNQENISWSDYRNCIDFESLEFYNFINFLYVIGYAVSLAALILSLWIFLSFRTLKCIRIRVHVQLFMSFILNNIMWIIWYREVVAEVAVPLQNPYWCQFVHVAKEYYMVANYMWMFCEALHLHLALVVVFVREERTMKWFHAIGWGFPFIIVLVHSMVRIYHNMDTDLCWLHEKAFGSWFISIPIAATLTLSMIFLINILRVILTIMHPNSPNPAPVGIRRAVRAALILTPLFGLQFILIPVRPDTENPMYYAYVYTSVIIIPYQGFCCAVLFCFANHDVHQAIKRSFQRNIRRQSTRWSNYQTGESGAGVFMLNGTATNGNSAPLLSIRRKSTQGSVKV</sequence>
<keyword evidence="15" id="KW-1185">Reference proteome</keyword>
<evidence type="ECO:0000256" key="1">
    <source>
        <dbReference type="ARBA" id="ARBA00004651"/>
    </source>
</evidence>
<feature type="domain" description="G-protein coupled receptors family 2 profile 2" evidence="13">
    <location>
        <begin position="101"/>
        <end position="352"/>
    </location>
</feature>
<dbReference type="EMBL" id="OU892280">
    <property type="protein sequence ID" value="CAH1129414.1"/>
    <property type="molecule type" value="Genomic_DNA"/>
</dbReference>
<dbReference type="PANTHER" id="PTHR45620:SF43">
    <property type="entry name" value="HECTOR, ISOFORM A"/>
    <property type="match status" value="1"/>
</dbReference>
<evidence type="ECO:0000313" key="14">
    <source>
        <dbReference type="EMBL" id="CAH1129414.1"/>
    </source>
</evidence>
<evidence type="ECO:0000256" key="5">
    <source>
        <dbReference type="ARBA" id="ARBA00022989"/>
    </source>
</evidence>
<dbReference type="Gene3D" id="4.10.1240.10">
    <property type="entry name" value="GPCR, family 2, extracellular hormone receptor domain"/>
    <property type="match status" value="1"/>
</dbReference>
<feature type="transmembrane region" description="Helical" evidence="11">
    <location>
        <begin position="103"/>
        <end position="124"/>
    </location>
</feature>
<dbReference type="AlphaFoldDB" id="A0A9P0GPS3"/>
<dbReference type="GO" id="GO:0008528">
    <property type="term" value="F:G protein-coupled peptide receptor activity"/>
    <property type="evidence" value="ECO:0007669"/>
    <property type="project" value="TreeGrafter"/>
</dbReference>
<feature type="transmembrane region" description="Helical" evidence="11">
    <location>
        <begin position="218"/>
        <end position="236"/>
    </location>
</feature>
<proteinExistence type="inferred from homology"/>
<keyword evidence="4 11" id="KW-0812">Transmembrane</keyword>
<protein>
    <recommendedName>
        <fullName evidence="16">Calcitonin receptor</fullName>
    </recommendedName>
</protein>
<feature type="domain" description="G-protein coupled receptors family 2 profile 1" evidence="12">
    <location>
        <begin position="29"/>
        <end position="93"/>
    </location>
</feature>
<evidence type="ECO:0000256" key="10">
    <source>
        <dbReference type="ARBA" id="ARBA00023224"/>
    </source>
</evidence>
<keyword evidence="8" id="KW-0675">Receptor</keyword>
<evidence type="ECO:0000256" key="8">
    <source>
        <dbReference type="ARBA" id="ARBA00023170"/>
    </source>
</evidence>
<keyword evidence="7 11" id="KW-0472">Membrane</keyword>
<comment type="similarity">
    <text evidence="2">Belongs to the G-protein coupled receptor 2 family.</text>
</comment>
<dbReference type="InterPro" id="IPR017983">
    <property type="entry name" value="GPCR_2_secretin-like_CS"/>
</dbReference>
<keyword evidence="3" id="KW-1003">Cell membrane</keyword>
<dbReference type="InterPro" id="IPR050332">
    <property type="entry name" value="GPCR_2"/>
</dbReference>
<reference evidence="14" key="1">
    <citation type="submission" date="2022-01" db="EMBL/GenBank/DDBJ databases">
        <authorList>
            <person name="King R."/>
        </authorList>
    </citation>
    <scope>NUCLEOTIDE SEQUENCE</scope>
</reference>
<feature type="transmembrane region" description="Helical" evidence="11">
    <location>
        <begin position="256"/>
        <end position="279"/>
    </location>
</feature>
<dbReference type="Gene3D" id="1.20.1070.10">
    <property type="entry name" value="Rhodopsin 7-helix transmembrane proteins"/>
    <property type="match status" value="1"/>
</dbReference>
<dbReference type="GO" id="GO:0005886">
    <property type="term" value="C:plasma membrane"/>
    <property type="evidence" value="ECO:0007669"/>
    <property type="project" value="UniProtKB-SubCell"/>
</dbReference>
<evidence type="ECO:0000256" key="11">
    <source>
        <dbReference type="SAM" id="Phobius"/>
    </source>
</evidence>
<dbReference type="SUPFAM" id="SSF81321">
    <property type="entry name" value="Family A G protein-coupled receptor-like"/>
    <property type="match status" value="1"/>
</dbReference>
<dbReference type="Pfam" id="PF00002">
    <property type="entry name" value="7tm_2"/>
    <property type="match status" value="1"/>
</dbReference>
<feature type="transmembrane region" description="Helical" evidence="11">
    <location>
        <begin position="300"/>
        <end position="317"/>
    </location>
</feature>
<evidence type="ECO:0000313" key="15">
    <source>
        <dbReference type="Proteomes" id="UP001152799"/>
    </source>
</evidence>
<dbReference type="SUPFAM" id="SSF111418">
    <property type="entry name" value="Hormone receptor domain"/>
    <property type="match status" value="1"/>
</dbReference>
<dbReference type="SMART" id="SM00008">
    <property type="entry name" value="HormR"/>
    <property type="match status" value="1"/>
</dbReference>
<keyword evidence="9" id="KW-0325">Glycoprotein</keyword>
<evidence type="ECO:0000259" key="13">
    <source>
        <dbReference type="PROSITE" id="PS50261"/>
    </source>
</evidence>
<evidence type="ECO:0000256" key="6">
    <source>
        <dbReference type="ARBA" id="ARBA00023040"/>
    </source>
</evidence>
<evidence type="ECO:0000259" key="12">
    <source>
        <dbReference type="PROSITE" id="PS50227"/>
    </source>
</evidence>
<dbReference type="PANTHER" id="PTHR45620">
    <property type="entry name" value="PDF RECEPTOR-LIKE PROTEIN-RELATED"/>
    <property type="match status" value="1"/>
</dbReference>
<dbReference type="CDD" id="cd15260">
    <property type="entry name" value="7tmB1_NPR_B4_insect-like"/>
    <property type="match status" value="1"/>
</dbReference>
<feature type="transmembrane region" description="Helical" evidence="11">
    <location>
        <begin position="187"/>
        <end position="206"/>
    </location>
</feature>
<dbReference type="PROSITE" id="PS00649">
    <property type="entry name" value="G_PROTEIN_RECEP_F2_1"/>
    <property type="match status" value="1"/>
</dbReference>
<dbReference type="InterPro" id="IPR001879">
    <property type="entry name" value="GPCR_2_extracellular_dom"/>
</dbReference>
<evidence type="ECO:0000256" key="9">
    <source>
        <dbReference type="ARBA" id="ARBA00023180"/>
    </source>
</evidence>
<dbReference type="Pfam" id="PF02793">
    <property type="entry name" value="HRM"/>
    <property type="match status" value="1"/>
</dbReference>
<comment type="subcellular location">
    <subcellularLocation>
        <location evidence="1">Cell membrane</location>
        <topology evidence="1">Multi-pass membrane protein</topology>
    </subcellularLocation>
</comment>
<dbReference type="PROSITE" id="PS50261">
    <property type="entry name" value="G_PROTEIN_RECEP_F2_4"/>
    <property type="match status" value="1"/>
</dbReference>
<gene>
    <name evidence="14" type="ORF">CEUTPL_LOCUS8113</name>
</gene>
<feature type="transmembrane region" description="Helical" evidence="11">
    <location>
        <begin position="329"/>
        <end position="351"/>
    </location>
</feature>
<dbReference type="PROSITE" id="PS50227">
    <property type="entry name" value="G_PROTEIN_RECEP_F2_3"/>
    <property type="match status" value="1"/>
</dbReference>
<keyword evidence="6" id="KW-0297">G-protein coupled receptor</keyword>
<dbReference type="InterPro" id="IPR000832">
    <property type="entry name" value="GPCR_2_secretin-like"/>
</dbReference>
<accession>A0A9P0GPS3</accession>
<dbReference type="PRINTS" id="PR00249">
    <property type="entry name" value="GPCRSECRETIN"/>
</dbReference>
<organism evidence="14 15">
    <name type="scientific">Ceutorhynchus assimilis</name>
    <name type="common">cabbage seed weevil</name>
    <dbReference type="NCBI Taxonomy" id="467358"/>
    <lineage>
        <taxon>Eukaryota</taxon>
        <taxon>Metazoa</taxon>
        <taxon>Ecdysozoa</taxon>
        <taxon>Arthropoda</taxon>
        <taxon>Hexapoda</taxon>
        <taxon>Insecta</taxon>
        <taxon>Pterygota</taxon>
        <taxon>Neoptera</taxon>
        <taxon>Endopterygota</taxon>
        <taxon>Coleoptera</taxon>
        <taxon>Polyphaga</taxon>
        <taxon>Cucujiformia</taxon>
        <taxon>Curculionidae</taxon>
        <taxon>Ceutorhynchinae</taxon>
        <taxon>Ceutorhynchus</taxon>
    </lineage>
</organism>
<dbReference type="InterPro" id="IPR036445">
    <property type="entry name" value="GPCR_2_extracell_dom_sf"/>
</dbReference>
<dbReference type="OrthoDB" id="16753at2759"/>
<evidence type="ECO:0000256" key="3">
    <source>
        <dbReference type="ARBA" id="ARBA00022475"/>
    </source>
</evidence>
<evidence type="ECO:0008006" key="16">
    <source>
        <dbReference type="Google" id="ProtNLM"/>
    </source>
</evidence>
<dbReference type="GO" id="GO:0007166">
    <property type="term" value="P:cell surface receptor signaling pathway"/>
    <property type="evidence" value="ECO:0007669"/>
    <property type="project" value="InterPro"/>
</dbReference>
<keyword evidence="5 11" id="KW-1133">Transmembrane helix</keyword>
<dbReference type="GO" id="GO:0007188">
    <property type="term" value="P:adenylate cyclase-modulating G protein-coupled receptor signaling pathway"/>
    <property type="evidence" value="ECO:0007669"/>
    <property type="project" value="TreeGrafter"/>
</dbReference>
<dbReference type="Proteomes" id="UP001152799">
    <property type="component" value="Chromosome 4"/>
</dbReference>
<dbReference type="InterPro" id="IPR017981">
    <property type="entry name" value="GPCR_2-like_7TM"/>
</dbReference>
<feature type="transmembrane region" description="Helical" evidence="11">
    <location>
        <begin position="136"/>
        <end position="155"/>
    </location>
</feature>
<evidence type="ECO:0000256" key="2">
    <source>
        <dbReference type="ARBA" id="ARBA00005314"/>
    </source>
</evidence>
<name>A0A9P0GPS3_9CUCU</name>
<evidence type="ECO:0000256" key="4">
    <source>
        <dbReference type="ARBA" id="ARBA00022692"/>
    </source>
</evidence>
<evidence type="ECO:0000256" key="7">
    <source>
        <dbReference type="ARBA" id="ARBA00023136"/>
    </source>
</evidence>